<protein>
    <submittedName>
        <fullName evidence="2">Lytic polysaccharide monooxygenase</fullName>
    </submittedName>
</protein>
<feature type="region of interest" description="Disordered" evidence="1">
    <location>
        <begin position="1"/>
        <end position="28"/>
    </location>
</feature>
<dbReference type="GO" id="GO:0004497">
    <property type="term" value="F:monooxygenase activity"/>
    <property type="evidence" value="ECO:0007669"/>
    <property type="project" value="UniProtKB-KW"/>
</dbReference>
<name>A0A6A6XW22_9PLEO</name>
<gene>
    <name evidence="2" type="ORF">K505DRAFT_191932</name>
</gene>
<accession>A0A6A6XW22</accession>
<dbReference type="PANTHER" id="PTHR36182:SF1">
    <property type="entry name" value="PROTEIN, PUTATIVE (AFU_ORTHOLOGUE AFUA_6G10930)-RELATED"/>
    <property type="match status" value="1"/>
</dbReference>
<dbReference type="PANTHER" id="PTHR36182">
    <property type="entry name" value="PROTEIN, PUTATIVE (AFU_ORTHOLOGUE AFUA_6G10930)-RELATED"/>
    <property type="match status" value="1"/>
</dbReference>
<organism evidence="2 3">
    <name type="scientific">Melanomma pulvis-pyrius CBS 109.77</name>
    <dbReference type="NCBI Taxonomy" id="1314802"/>
    <lineage>
        <taxon>Eukaryota</taxon>
        <taxon>Fungi</taxon>
        <taxon>Dikarya</taxon>
        <taxon>Ascomycota</taxon>
        <taxon>Pezizomycotina</taxon>
        <taxon>Dothideomycetes</taxon>
        <taxon>Pleosporomycetidae</taxon>
        <taxon>Pleosporales</taxon>
        <taxon>Melanommataceae</taxon>
        <taxon>Melanomma</taxon>
    </lineage>
</organism>
<proteinExistence type="predicted"/>
<dbReference type="Proteomes" id="UP000799757">
    <property type="component" value="Unassembled WGS sequence"/>
</dbReference>
<evidence type="ECO:0000313" key="2">
    <source>
        <dbReference type="EMBL" id="KAF2800746.1"/>
    </source>
</evidence>
<dbReference type="Gene3D" id="2.70.50.70">
    <property type="match status" value="1"/>
</dbReference>
<keyword evidence="2" id="KW-0503">Monooxygenase</keyword>
<evidence type="ECO:0000256" key="1">
    <source>
        <dbReference type="SAM" id="MobiDB-lite"/>
    </source>
</evidence>
<sequence>AFSHMQMRDPSPLRDPHSNRTKEPKDYNILTPLHSDGSDFTCKGYQWNTPLTPVASYKAGGTYELTLGGSATHGGGSCQISLSCDNGVNFKVLKSIIGGCPLQDTYDFTIPDNVQSAQCLLAWTWFNKIGNREMYMNCAVVNIIGARSSKRAVQDAKNAEYATASAQAALRSLPDLYVANLASINSCKTVETVDQVFDNPGADVAYGDNVSPSYSKG</sequence>
<dbReference type="AlphaFoldDB" id="A0A6A6XW22"/>
<evidence type="ECO:0000313" key="3">
    <source>
        <dbReference type="Proteomes" id="UP000799757"/>
    </source>
</evidence>
<keyword evidence="3" id="KW-1185">Reference proteome</keyword>
<feature type="non-terminal residue" evidence="2">
    <location>
        <position position="1"/>
    </location>
</feature>
<reference evidence="2" key="1">
    <citation type="journal article" date="2020" name="Stud. Mycol.">
        <title>101 Dothideomycetes genomes: a test case for predicting lifestyles and emergence of pathogens.</title>
        <authorList>
            <person name="Haridas S."/>
            <person name="Albert R."/>
            <person name="Binder M."/>
            <person name="Bloem J."/>
            <person name="Labutti K."/>
            <person name="Salamov A."/>
            <person name="Andreopoulos B."/>
            <person name="Baker S."/>
            <person name="Barry K."/>
            <person name="Bills G."/>
            <person name="Bluhm B."/>
            <person name="Cannon C."/>
            <person name="Castanera R."/>
            <person name="Culley D."/>
            <person name="Daum C."/>
            <person name="Ezra D."/>
            <person name="Gonzalez J."/>
            <person name="Henrissat B."/>
            <person name="Kuo A."/>
            <person name="Liang C."/>
            <person name="Lipzen A."/>
            <person name="Lutzoni F."/>
            <person name="Magnuson J."/>
            <person name="Mondo S."/>
            <person name="Nolan M."/>
            <person name="Ohm R."/>
            <person name="Pangilinan J."/>
            <person name="Park H.-J."/>
            <person name="Ramirez L."/>
            <person name="Alfaro M."/>
            <person name="Sun H."/>
            <person name="Tritt A."/>
            <person name="Yoshinaga Y."/>
            <person name="Zwiers L.-H."/>
            <person name="Turgeon B."/>
            <person name="Goodwin S."/>
            <person name="Spatafora J."/>
            <person name="Crous P."/>
            <person name="Grigoriev I."/>
        </authorList>
    </citation>
    <scope>NUCLEOTIDE SEQUENCE</scope>
    <source>
        <strain evidence="2">CBS 109.77</strain>
    </source>
</reference>
<feature type="compositionally biased region" description="Basic and acidic residues" evidence="1">
    <location>
        <begin position="11"/>
        <end position="26"/>
    </location>
</feature>
<feature type="non-terminal residue" evidence="2">
    <location>
        <position position="217"/>
    </location>
</feature>
<dbReference type="OrthoDB" id="2342176at2759"/>
<dbReference type="EMBL" id="MU001743">
    <property type="protein sequence ID" value="KAF2800746.1"/>
    <property type="molecule type" value="Genomic_DNA"/>
</dbReference>
<keyword evidence="2" id="KW-0560">Oxidoreductase</keyword>